<keyword evidence="4" id="KW-1185">Reference proteome</keyword>
<dbReference type="PANTHER" id="PTHR15332">
    <property type="entry name" value="PROPROTEIN CONVERTASE SUBTILISIN_KEXIN TYPE 5-LIKE"/>
    <property type="match status" value="1"/>
</dbReference>
<dbReference type="InterPro" id="IPR032778">
    <property type="entry name" value="GF_recep_IV"/>
</dbReference>
<dbReference type="Proteomes" id="UP000261560">
    <property type="component" value="Unplaced"/>
</dbReference>
<dbReference type="InterPro" id="IPR009030">
    <property type="entry name" value="Growth_fac_rcpt_cys_sf"/>
</dbReference>
<evidence type="ECO:0000313" key="3">
    <source>
        <dbReference type="Ensembl" id="ENSOMEP00000022092.1"/>
    </source>
</evidence>
<dbReference type="OMA" id="CEDECAH"/>
<proteinExistence type="predicted"/>
<dbReference type="Gene3D" id="2.10.220.10">
    <property type="entry name" value="Hormone Receptor, Insulin-like Growth Factor Receptor 1, Chain A, domain 2"/>
    <property type="match status" value="3"/>
</dbReference>
<sequence length="253" mass="27835">VRYFSSENECVGCHVDCASCDGPSFDDCSVFDFLTVCCVSTDCDKSCLTCSGHEPSDCLSCSAKKHKDASGHCVWDSQCSPGSYLDQNGECRQCHALCQNCSGPNRDHCLSCKPPHLLLNSTCVKSCPLGYYAEKNSELSCGLCHFGCESCVGRHSQQCVTCKTGFFKHARSCVETCPQSHFKNMNTMTCQQCDPSCSQCSGPGNQNCLKCRKGFVYLRKEGRCLQSCPEGYHVDRQSICQKCHPTCKTCDRK</sequence>
<reference evidence="3" key="2">
    <citation type="submission" date="2025-09" db="UniProtKB">
        <authorList>
            <consortium name="Ensembl"/>
        </authorList>
    </citation>
    <scope>IDENTIFICATION</scope>
</reference>
<name>A0A3B3CW80_ORYME</name>
<dbReference type="AlphaFoldDB" id="A0A3B3CW80"/>
<evidence type="ECO:0000259" key="2">
    <source>
        <dbReference type="Pfam" id="PF14843"/>
    </source>
</evidence>
<organism evidence="3 4">
    <name type="scientific">Oryzias melastigma</name>
    <name type="common">Marine medaka</name>
    <dbReference type="NCBI Taxonomy" id="30732"/>
    <lineage>
        <taxon>Eukaryota</taxon>
        <taxon>Metazoa</taxon>
        <taxon>Chordata</taxon>
        <taxon>Craniata</taxon>
        <taxon>Vertebrata</taxon>
        <taxon>Euteleostomi</taxon>
        <taxon>Actinopterygii</taxon>
        <taxon>Neopterygii</taxon>
        <taxon>Teleostei</taxon>
        <taxon>Neoteleostei</taxon>
        <taxon>Acanthomorphata</taxon>
        <taxon>Ovalentaria</taxon>
        <taxon>Atherinomorphae</taxon>
        <taxon>Beloniformes</taxon>
        <taxon>Adrianichthyidae</taxon>
        <taxon>Oryziinae</taxon>
        <taxon>Oryzias</taxon>
    </lineage>
</organism>
<dbReference type="Ensembl" id="ENSOMET00000015642.1">
    <property type="protein sequence ID" value="ENSOMEP00000022092.1"/>
    <property type="gene ID" value="ENSOMEG00000001446.1"/>
</dbReference>
<dbReference type="CDD" id="cd00064">
    <property type="entry name" value="FU"/>
    <property type="match status" value="3"/>
</dbReference>
<dbReference type="SMART" id="SM00261">
    <property type="entry name" value="FU"/>
    <property type="match status" value="4"/>
</dbReference>
<evidence type="ECO:0000256" key="1">
    <source>
        <dbReference type="ARBA" id="ARBA00023180"/>
    </source>
</evidence>
<keyword evidence="1" id="KW-0325">Glycoprotein</keyword>
<feature type="domain" description="Growth factor receptor" evidence="2">
    <location>
        <begin position="145"/>
        <end position="251"/>
    </location>
</feature>
<dbReference type="SUPFAM" id="SSF57184">
    <property type="entry name" value="Growth factor receptor domain"/>
    <property type="match status" value="2"/>
</dbReference>
<reference evidence="3" key="1">
    <citation type="submission" date="2025-08" db="UniProtKB">
        <authorList>
            <consortium name="Ensembl"/>
        </authorList>
    </citation>
    <scope>IDENTIFICATION</scope>
</reference>
<protein>
    <recommendedName>
        <fullName evidence="2">Growth factor receptor domain-containing protein</fullName>
    </recommendedName>
</protein>
<evidence type="ECO:0000313" key="4">
    <source>
        <dbReference type="Proteomes" id="UP000261560"/>
    </source>
</evidence>
<dbReference type="InterPro" id="IPR006212">
    <property type="entry name" value="Furin_repeat"/>
</dbReference>
<dbReference type="GeneTree" id="ENSGT00940000176240"/>
<dbReference type="Pfam" id="PF14843">
    <property type="entry name" value="GF_recep_IV"/>
    <property type="match status" value="1"/>
</dbReference>
<accession>A0A3B3CW80</accession>
<dbReference type="PANTHER" id="PTHR15332:SF175">
    <property type="entry name" value="PROPROTEIN CONVERTASE SUBTILISIN_KEXIN TYPE 5-LIKE"/>
    <property type="match status" value="1"/>
</dbReference>